<feature type="transmembrane region" description="Helical" evidence="6">
    <location>
        <begin position="205"/>
        <end position="221"/>
    </location>
</feature>
<evidence type="ECO:0000313" key="7">
    <source>
        <dbReference type="EMBL" id="HJE19692.1"/>
    </source>
</evidence>
<gene>
    <name evidence="7" type="ORF">K8V35_05005</name>
    <name evidence="8" type="ORF">SAMN05192557_1576</name>
</gene>
<dbReference type="GO" id="GO:0032153">
    <property type="term" value="C:cell division site"/>
    <property type="evidence" value="ECO:0007669"/>
    <property type="project" value="TreeGrafter"/>
</dbReference>
<dbReference type="EMBL" id="FOIT01000004">
    <property type="protein sequence ID" value="SEW08789.1"/>
    <property type="molecule type" value="Genomic_DNA"/>
</dbReference>
<dbReference type="Proteomes" id="UP000243605">
    <property type="component" value="Unassembled WGS sequence"/>
</dbReference>
<dbReference type="OrthoDB" id="9768187at2"/>
<reference evidence="7" key="3">
    <citation type="submission" date="2021-09" db="EMBL/GenBank/DDBJ databases">
        <authorList>
            <person name="Gilroy R."/>
        </authorList>
    </citation>
    <scope>NUCLEOTIDE SEQUENCE</scope>
    <source>
        <strain evidence="7">6019</strain>
    </source>
</reference>
<name>A0A662Z4L8_9STAP</name>
<evidence type="ECO:0000256" key="2">
    <source>
        <dbReference type="ARBA" id="ARBA00022692"/>
    </source>
</evidence>
<feature type="transmembrane region" description="Helical" evidence="6">
    <location>
        <begin position="297"/>
        <end position="317"/>
    </location>
</feature>
<dbReference type="GO" id="GO:0051301">
    <property type="term" value="P:cell division"/>
    <property type="evidence" value="ECO:0007669"/>
    <property type="project" value="InterPro"/>
</dbReference>
<evidence type="ECO:0000256" key="6">
    <source>
        <dbReference type="SAM" id="Phobius"/>
    </source>
</evidence>
<reference evidence="7" key="2">
    <citation type="journal article" date="2021" name="PeerJ">
        <title>Extensive microbial diversity within the chicken gut microbiome revealed by metagenomics and culture.</title>
        <authorList>
            <person name="Gilroy R."/>
            <person name="Ravi A."/>
            <person name="Getino M."/>
            <person name="Pursley I."/>
            <person name="Horton D.L."/>
            <person name="Alikhan N.F."/>
            <person name="Baker D."/>
            <person name="Gharbi K."/>
            <person name="Hall N."/>
            <person name="Watson M."/>
            <person name="Adriaenssens E.M."/>
            <person name="Foster-Nyarko E."/>
            <person name="Jarju S."/>
            <person name="Secka A."/>
            <person name="Antonio M."/>
            <person name="Oren A."/>
            <person name="Chaudhuri R.R."/>
            <person name="La Ragione R."/>
            <person name="Hildebrand F."/>
            <person name="Pallen M.J."/>
        </authorList>
    </citation>
    <scope>NUCLEOTIDE SEQUENCE</scope>
    <source>
        <strain evidence="7">6019</strain>
    </source>
</reference>
<dbReference type="PANTHER" id="PTHR30474">
    <property type="entry name" value="CELL CYCLE PROTEIN"/>
    <property type="match status" value="1"/>
</dbReference>
<dbReference type="GO" id="GO:0008360">
    <property type="term" value="P:regulation of cell shape"/>
    <property type="evidence" value="ECO:0007669"/>
    <property type="project" value="UniProtKB-KW"/>
</dbReference>
<reference evidence="8 9" key="1">
    <citation type="submission" date="2016-10" db="EMBL/GenBank/DDBJ databases">
        <authorList>
            <person name="Varghese N."/>
            <person name="Submissions S."/>
        </authorList>
    </citation>
    <scope>NUCLEOTIDE SEQUENCE [LARGE SCALE GENOMIC DNA]</scope>
    <source>
        <strain evidence="8 9">IBRC-M10081</strain>
    </source>
</reference>
<proteinExistence type="predicted"/>
<keyword evidence="3" id="KW-0133">Cell shape</keyword>
<evidence type="ECO:0000256" key="5">
    <source>
        <dbReference type="ARBA" id="ARBA00023136"/>
    </source>
</evidence>
<protein>
    <submittedName>
        <fullName evidence="7 8">Rod shape-determining protein RodA</fullName>
    </submittedName>
</protein>
<dbReference type="GO" id="GO:0015648">
    <property type="term" value="F:lipid-linked peptidoglycan transporter activity"/>
    <property type="evidence" value="ECO:0007669"/>
    <property type="project" value="TreeGrafter"/>
</dbReference>
<dbReference type="PANTHER" id="PTHR30474:SF1">
    <property type="entry name" value="PEPTIDOGLYCAN GLYCOSYLTRANSFERASE MRDB"/>
    <property type="match status" value="1"/>
</dbReference>
<keyword evidence="4 6" id="KW-1133">Transmembrane helix</keyword>
<dbReference type="GO" id="GO:0005886">
    <property type="term" value="C:plasma membrane"/>
    <property type="evidence" value="ECO:0007669"/>
    <property type="project" value="TreeGrafter"/>
</dbReference>
<accession>A0A662Z4L8</accession>
<keyword evidence="2 6" id="KW-0812">Transmembrane</keyword>
<sequence>MERQDRSTREKNFFFARIDYVLIAIIAVLAVISVVVITSAMTSNQYIGDFRMRQIVFYVIGFGIAFVVMVIPMTLMKQYIWLIYGAGVLSLLVLFIMPDTPFTPIINGAQSWYRIGGLSLQPSEFVKIIYILTLAYVISQHNQFKQSNDLIEDFKLLFKMVLVTALPLFFILSQNDLGTVLVFIAIILGMVVVSGISWWLILPTLIVFVSIGVTTILGILYRPDIIQNLLGVQSYQLERIYTWLRPYEYFREGGFQLANSLQAIGSGGLQGQGYGQGSIYIPENHTDFIFTIIGEEFGFIGSTVVIMILFVLMLHLARIASASMDSFSAYFIVGYISMLMFQVFQNIGMTIQLLPITGLPLPFLSYGGTALWSNMLAIGIVLSIQFYRMRYKTAI</sequence>
<feature type="transmembrane region" description="Helical" evidence="6">
    <location>
        <begin position="180"/>
        <end position="200"/>
    </location>
</feature>
<dbReference type="EMBL" id="DYYI01000054">
    <property type="protein sequence ID" value="HJE19692.1"/>
    <property type="molecule type" value="Genomic_DNA"/>
</dbReference>
<evidence type="ECO:0000313" key="9">
    <source>
        <dbReference type="Proteomes" id="UP000243605"/>
    </source>
</evidence>
<organism evidence="8 9">
    <name type="scientific">Aliicoccus persicus</name>
    <dbReference type="NCBI Taxonomy" id="930138"/>
    <lineage>
        <taxon>Bacteria</taxon>
        <taxon>Bacillati</taxon>
        <taxon>Bacillota</taxon>
        <taxon>Bacilli</taxon>
        <taxon>Bacillales</taxon>
        <taxon>Staphylococcaceae</taxon>
        <taxon>Aliicoccus</taxon>
    </lineage>
</organism>
<evidence type="ECO:0000256" key="1">
    <source>
        <dbReference type="ARBA" id="ARBA00004141"/>
    </source>
</evidence>
<feature type="transmembrane region" description="Helical" evidence="6">
    <location>
        <begin position="363"/>
        <end position="387"/>
    </location>
</feature>
<feature type="transmembrane region" description="Helical" evidence="6">
    <location>
        <begin position="20"/>
        <end position="43"/>
    </location>
</feature>
<dbReference type="Proteomes" id="UP000763505">
    <property type="component" value="Unassembled WGS sequence"/>
</dbReference>
<dbReference type="Pfam" id="PF01098">
    <property type="entry name" value="FTSW_RODA_SPOVE"/>
    <property type="match status" value="1"/>
</dbReference>
<evidence type="ECO:0000256" key="4">
    <source>
        <dbReference type="ARBA" id="ARBA00022989"/>
    </source>
</evidence>
<dbReference type="RefSeq" id="WP_091475484.1">
    <property type="nucleotide sequence ID" value="NZ_FOIT01000004.1"/>
</dbReference>
<evidence type="ECO:0000313" key="8">
    <source>
        <dbReference type="EMBL" id="SEW08789.1"/>
    </source>
</evidence>
<evidence type="ECO:0000256" key="3">
    <source>
        <dbReference type="ARBA" id="ARBA00022960"/>
    </source>
</evidence>
<feature type="transmembrane region" description="Helical" evidence="6">
    <location>
        <begin position="55"/>
        <end position="72"/>
    </location>
</feature>
<dbReference type="InterPro" id="IPR001182">
    <property type="entry name" value="FtsW/RodA"/>
</dbReference>
<feature type="transmembrane region" description="Helical" evidence="6">
    <location>
        <begin position="156"/>
        <end position="174"/>
    </location>
</feature>
<feature type="transmembrane region" description="Helical" evidence="6">
    <location>
        <begin position="329"/>
        <end position="351"/>
    </location>
</feature>
<dbReference type="AlphaFoldDB" id="A0A662Z4L8"/>
<keyword evidence="5 6" id="KW-0472">Membrane</keyword>
<feature type="transmembrane region" description="Helical" evidence="6">
    <location>
        <begin position="125"/>
        <end position="144"/>
    </location>
</feature>
<feature type="transmembrane region" description="Helical" evidence="6">
    <location>
        <begin position="79"/>
        <end position="97"/>
    </location>
</feature>
<comment type="subcellular location">
    <subcellularLocation>
        <location evidence="1">Membrane</location>
        <topology evidence="1">Multi-pass membrane protein</topology>
    </subcellularLocation>
</comment>
<keyword evidence="9" id="KW-1185">Reference proteome</keyword>